<dbReference type="GO" id="GO:0003700">
    <property type="term" value="F:DNA-binding transcription factor activity"/>
    <property type="evidence" value="ECO:0007669"/>
    <property type="project" value="InterPro"/>
</dbReference>
<sequence>MASNKQVALARPTRPPVHIAQGARIPAFLNKLYEMVNDEKTTHLIQWSPSGDTFYGTLHSAIFYSTTNVSTVYDQERFSENVLPHWFKHRNFASFVRQLNMYGFHKIPHLQQGVLKSDSASSEHWNFVHPNFRRDQPDLLCLIQRKKAANTAEDENLDSANAALPTANQVLDIQSIVNGIAAIKRHQTTISAELSELKRSNELLWQESQTARQRHQKQQDTINRIVKFLAGVFGHHSGSPVHKEDVGGSPPSRAVVPRKQSRLMIEGGVVDPARIDEAESPAQFATIETPTSMASPMDPPSPKASAAVVESPAPSHSALPLDDSNTDIISTQPQYPQASNLDGLSITPSRSPTNSDFDTLIQGALSSLTPAQIQQLMNSISMPSMSDFPASMPHEDQDSSLMSYQPPLDFSQLTSFPLVPSPPQSASLLDKVDKSWRDTEDIEQDVDAVDSKINNLFQQFLPNDGSSGPLDTSALSDNQAPVSNSNTNSIDNELFHSFLNGLGDEEAMADEEENTSTAFLDEVPSASDGTTSPISTLQDQPDIHSKSARKRKSDVNSVATADSLDNAQSPGTRTKRRRER</sequence>
<evidence type="ECO:0000256" key="1">
    <source>
        <dbReference type="ARBA" id="ARBA00004123"/>
    </source>
</evidence>
<evidence type="ECO:0000259" key="10">
    <source>
        <dbReference type="PROSITE" id="PS00434"/>
    </source>
</evidence>
<evidence type="ECO:0000313" key="12">
    <source>
        <dbReference type="Proteomes" id="UP001215280"/>
    </source>
</evidence>
<name>A0AAD7MVW7_9AGAR</name>
<evidence type="ECO:0000256" key="4">
    <source>
        <dbReference type="ARBA" id="ARBA00023125"/>
    </source>
</evidence>
<evidence type="ECO:0000256" key="2">
    <source>
        <dbReference type="ARBA" id="ARBA00006403"/>
    </source>
</evidence>
<feature type="region of interest" description="Disordered" evidence="9">
    <location>
        <begin position="460"/>
        <end position="489"/>
    </location>
</feature>
<dbReference type="PANTHER" id="PTHR10015:SF427">
    <property type="entry name" value="HEAT SHOCK FACTOR PROTEIN"/>
    <property type="match status" value="1"/>
</dbReference>
<keyword evidence="12" id="KW-1185">Reference proteome</keyword>
<dbReference type="Gene3D" id="1.10.10.10">
    <property type="entry name" value="Winged helix-like DNA-binding domain superfamily/Winged helix DNA-binding domain"/>
    <property type="match status" value="1"/>
</dbReference>
<reference evidence="11" key="1">
    <citation type="submission" date="2023-03" db="EMBL/GenBank/DDBJ databases">
        <title>Massive genome expansion in bonnet fungi (Mycena s.s.) driven by repeated elements and novel gene families across ecological guilds.</title>
        <authorList>
            <consortium name="Lawrence Berkeley National Laboratory"/>
            <person name="Harder C.B."/>
            <person name="Miyauchi S."/>
            <person name="Viragh M."/>
            <person name="Kuo A."/>
            <person name="Thoen E."/>
            <person name="Andreopoulos B."/>
            <person name="Lu D."/>
            <person name="Skrede I."/>
            <person name="Drula E."/>
            <person name="Henrissat B."/>
            <person name="Morin E."/>
            <person name="Kohler A."/>
            <person name="Barry K."/>
            <person name="LaButti K."/>
            <person name="Morin E."/>
            <person name="Salamov A."/>
            <person name="Lipzen A."/>
            <person name="Mereny Z."/>
            <person name="Hegedus B."/>
            <person name="Baldrian P."/>
            <person name="Stursova M."/>
            <person name="Weitz H."/>
            <person name="Taylor A."/>
            <person name="Grigoriev I.V."/>
            <person name="Nagy L.G."/>
            <person name="Martin F."/>
            <person name="Kauserud H."/>
        </authorList>
    </citation>
    <scope>NUCLEOTIDE SEQUENCE</scope>
    <source>
        <strain evidence="11">CBHHK188m</strain>
    </source>
</reference>
<feature type="region of interest" description="Disordered" evidence="9">
    <location>
        <begin position="508"/>
        <end position="580"/>
    </location>
</feature>
<dbReference type="InterPro" id="IPR036390">
    <property type="entry name" value="WH_DNA-bd_sf"/>
</dbReference>
<comment type="subunit">
    <text evidence="7">Homotrimer. Homotrimerization increases the affinity of HSF1 to DNA. Interacts with transcriptional coregulator SSA1 on chromatin.</text>
</comment>
<evidence type="ECO:0000256" key="9">
    <source>
        <dbReference type="SAM" id="MobiDB-lite"/>
    </source>
</evidence>
<protein>
    <submittedName>
        <fullName evidence="11">Transcription factor Hsf1</fullName>
    </submittedName>
</protein>
<dbReference type="Proteomes" id="UP001215280">
    <property type="component" value="Unassembled WGS sequence"/>
</dbReference>
<keyword evidence="5" id="KW-0804">Transcription</keyword>
<gene>
    <name evidence="11" type="ORF">DFH07DRAFT_754201</name>
</gene>
<feature type="compositionally biased region" description="Low complexity" evidence="9">
    <location>
        <begin position="303"/>
        <end position="318"/>
    </location>
</feature>
<evidence type="ECO:0000256" key="7">
    <source>
        <dbReference type="ARBA" id="ARBA00062171"/>
    </source>
</evidence>
<feature type="region of interest" description="Disordered" evidence="9">
    <location>
        <begin position="239"/>
        <end position="260"/>
    </location>
</feature>
<feature type="domain" description="HSF-type DNA-binding" evidence="10">
    <location>
        <begin position="83"/>
        <end position="107"/>
    </location>
</feature>
<feature type="compositionally biased region" description="Polar residues" evidence="9">
    <location>
        <begin position="527"/>
        <end position="539"/>
    </location>
</feature>
<keyword evidence="3" id="KW-0805">Transcription regulation</keyword>
<dbReference type="EMBL" id="JARJLG010000158">
    <property type="protein sequence ID" value="KAJ7734952.1"/>
    <property type="molecule type" value="Genomic_DNA"/>
</dbReference>
<comment type="subcellular location">
    <subcellularLocation>
        <location evidence="1">Nucleus</location>
    </subcellularLocation>
</comment>
<dbReference type="GO" id="GO:0043565">
    <property type="term" value="F:sequence-specific DNA binding"/>
    <property type="evidence" value="ECO:0007669"/>
    <property type="project" value="InterPro"/>
</dbReference>
<keyword evidence="4" id="KW-0238">DNA-binding</keyword>
<organism evidence="11 12">
    <name type="scientific">Mycena maculata</name>
    <dbReference type="NCBI Taxonomy" id="230809"/>
    <lineage>
        <taxon>Eukaryota</taxon>
        <taxon>Fungi</taxon>
        <taxon>Dikarya</taxon>
        <taxon>Basidiomycota</taxon>
        <taxon>Agaricomycotina</taxon>
        <taxon>Agaricomycetes</taxon>
        <taxon>Agaricomycetidae</taxon>
        <taxon>Agaricales</taxon>
        <taxon>Marasmiineae</taxon>
        <taxon>Mycenaceae</taxon>
        <taxon>Mycena</taxon>
    </lineage>
</organism>
<feature type="region of interest" description="Disordered" evidence="9">
    <location>
        <begin position="289"/>
        <end position="352"/>
    </location>
</feature>
<feature type="compositionally biased region" description="Polar residues" evidence="9">
    <location>
        <begin position="555"/>
        <end position="572"/>
    </location>
</feature>
<dbReference type="SMART" id="SM00415">
    <property type="entry name" value="HSF"/>
    <property type="match status" value="1"/>
</dbReference>
<keyword evidence="6" id="KW-0539">Nucleus</keyword>
<accession>A0AAD7MVW7</accession>
<comment type="similarity">
    <text evidence="2 8">Belongs to the HSF family.</text>
</comment>
<dbReference type="InterPro" id="IPR000232">
    <property type="entry name" value="HSF_DNA-bd"/>
</dbReference>
<dbReference type="SUPFAM" id="SSF46785">
    <property type="entry name" value="Winged helix' DNA-binding domain"/>
    <property type="match status" value="1"/>
</dbReference>
<feature type="compositionally biased region" description="Polar residues" evidence="9">
    <location>
        <begin position="326"/>
        <end position="352"/>
    </location>
</feature>
<evidence type="ECO:0000256" key="6">
    <source>
        <dbReference type="ARBA" id="ARBA00023242"/>
    </source>
</evidence>
<dbReference type="Pfam" id="PF00447">
    <property type="entry name" value="HSF_DNA-bind"/>
    <property type="match status" value="1"/>
</dbReference>
<proteinExistence type="inferred from homology"/>
<dbReference type="InterPro" id="IPR036388">
    <property type="entry name" value="WH-like_DNA-bd_sf"/>
</dbReference>
<evidence type="ECO:0000256" key="8">
    <source>
        <dbReference type="RuleBase" id="RU004020"/>
    </source>
</evidence>
<comment type="caution">
    <text evidence="11">The sequence shown here is derived from an EMBL/GenBank/DDBJ whole genome shotgun (WGS) entry which is preliminary data.</text>
</comment>
<evidence type="ECO:0000313" key="11">
    <source>
        <dbReference type="EMBL" id="KAJ7734952.1"/>
    </source>
</evidence>
<dbReference type="PANTHER" id="PTHR10015">
    <property type="entry name" value="HEAT SHOCK TRANSCRIPTION FACTOR"/>
    <property type="match status" value="1"/>
</dbReference>
<evidence type="ECO:0000256" key="5">
    <source>
        <dbReference type="ARBA" id="ARBA00023163"/>
    </source>
</evidence>
<dbReference type="GO" id="GO:0005634">
    <property type="term" value="C:nucleus"/>
    <property type="evidence" value="ECO:0007669"/>
    <property type="project" value="UniProtKB-SubCell"/>
</dbReference>
<dbReference type="FunFam" id="1.10.10.10:FF:000027">
    <property type="entry name" value="Heat shock transcription factor 1"/>
    <property type="match status" value="1"/>
</dbReference>
<dbReference type="AlphaFoldDB" id="A0AAD7MVW7"/>
<dbReference type="PROSITE" id="PS00434">
    <property type="entry name" value="HSF_DOMAIN"/>
    <property type="match status" value="1"/>
</dbReference>
<evidence type="ECO:0000256" key="3">
    <source>
        <dbReference type="ARBA" id="ARBA00023015"/>
    </source>
</evidence>